<accession>A0ABX1QAW4</accession>
<gene>
    <name evidence="1" type="ORF">GPA25_07510</name>
</gene>
<dbReference type="InterPro" id="IPR029035">
    <property type="entry name" value="DHS-like_NAD/FAD-binding_dom"/>
</dbReference>
<proteinExistence type="predicted"/>
<dbReference type="Pfam" id="PF13289">
    <property type="entry name" value="SIR2_2"/>
    <property type="match status" value="1"/>
</dbReference>
<reference evidence="1 2" key="1">
    <citation type="submission" date="2019-12" db="EMBL/GenBank/DDBJ databases">
        <title>Comparative genomics gives insights into the taxonomy of the Azoarcus-Aromatoleum group and reveals separate origins of nif in the plant-associated Azoarcus and non-plant-associated Aromatoleum sub-groups.</title>
        <authorList>
            <person name="Lafos M."/>
            <person name="Maluk M."/>
            <person name="Batista M."/>
            <person name="Junghare M."/>
            <person name="Carmona M."/>
            <person name="Faoro H."/>
            <person name="Cruz L.M."/>
            <person name="Battistoni F."/>
            <person name="De Souza E."/>
            <person name="Pedrosa F."/>
            <person name="Chen W.-M."/>
            <person name="Poole P.S."/>
            <person name="Dixon R.A."/>
            <person name="James E.K."/>
        </authorList>
    </citation>
    <scope>NUCLEOTIDE SEQUENCE [LARGE SCALE GENOMIC DNA]</scope>
    <source>
        <strain evidence="1 2">22Lin</strain>
    </source>
</reference>
<sequence length="316" mass="35944">MAEPPYGVIWNRLRRGKVVPFLGAGASMAARAPDTTWDPANPASLPSGAELSRLLADETRFPFSRPAETDDLATVSSYYCDMNGRRVLRERLRELLNGDYPCGELHRFLASLEVPLVFVVTNYDSLLEKAFIAANKPYDLVIHPADRRDYANAVLWWPHGAAEPQFREPNRLEQDIDLADTTVIYKMHGSVCSDSARWDNFVITEDDYVDFLSRMTTHTAVPSLFSSDFREKSFLFLGYGLKDWNLRVVLKNLGRDQASREDGTADDEELPRSWAIQRNPSEFERRLWESRGVSIFDVGIDEFVTKLRQQAEGGRS</sequence>
<evidence type="ECO:0000313" key="1">
    <source>
        <dbReference type="EMBL" id="NMG74607.1"/>
    </source>
</evidence>
<name>A0ABX1QAW4_9RHOO</name>
<comment type="caution">
    <text evidence="1">The sequence shown here is derived from an EMBL/GenBank/DDBJ whole genome shotgun (WGS) entry which is preliminary data.</text>
</comment>
<organism evidence="1 2">
    <name type="scientific">Aromatoleum diolicum</name>
    <dbReference type="NCBI Taxonomy" id="75796"/>
    <lineage>
        <taxon>Bacteria</taxon>
        <taxon>Pseudomonadati</taxon>
        <taxon>Pseudomonadota</taxon>
        <taxon>Betaproteobacteria</taxon>
        <taxon>Rhodocyclales</taxon>
        <taxon>Rhodocyclaceae</taxon>
        <taxon>Aromatoleum</taxon>
    </lineage>
</organism>
<protein>
    <recommendedName>
        <fullName evidence="3">SIR2-like domain-containing protein</fullName>
    </recommendedName>
</protein>
<dbReference type="Proteomes" id="UP000648984">
    <property type="component" value="Unassembled WGS sequence"/>
</dbReference>
<evidence type="ECO:0008006" key="3">
    <source>
        <dbReference type="Google" id="ProtNLM"/>
    </source>
</evidence>
<keyword evidence="2" id="KW-1185">Reference proteome</keyword>
<dbReference type="EMBL" id="WTVQ01000009">
    <property type="protein sequence ID" value="NMG74607.1"/>
    <property type="molecule type" value="Genomic_DNA"/>
</dbReference>
<dbReference type="SUPFAM" id="SSF52467">
    <property type="entry name" value="DHS-like NAD/FAD-binding domain"/>
    <property type="match status" value="1"/>
</dbReference>
<evidence type="ECO:0000313" key="2">
    <source>
        <dbReference type="Proteomes" id="UP000648984"/>
    </source>
</evidence>
<dbReference type="RefSeq" id="WP_169259754.1">
    <property type="nucleotide sequence ID" value="NZ_WTVQ01000009.1"/>
</dbReference>